<proteinExistence type="predicted"/>
<protein>
    <recommendedName>
        <fullName evidence="3">DUF2778 domain-containing protein</fullName>
    </recommendedName>
</protein>
<organism evidence="1 2">
    <name type="scientific">Nonomuraea antimicrobica</name>
    <dbReference type="NCBI Taxonomy" id="561173"/>
    <lineage>
        <taxon>Bacteria</taxon>
        <taxon>Bacillati</taxon>
        <taxon>Actinomycetota</taxon>
        <taxon>Actinomycetes</taxon>
        <taxon>Streptosporangiales</taxon>
        <taxon>Streptosporangiaceae</taxon>
        <taxon>Nonomuraea</taxon>
    </lineage>
</organism>
<evidence type="ECO:0000313" key="1">
    <source>
        <dbReference type="EMBL" id="GAA3671143.1"/>
    </source>
</evidence>
<dbReference type="EMBL" id="BAAAZP010000075">
    <property type="protein sequence ID" value="GAA3671143.1"/>
    <property type="molecule type" value="Genomic_DNA"/>
</dbReference>
<dbReference type="RefSeq" id="WP_344879510.1">
    <property type="nucleotide sequence ID" value="NZ_BAAAZP010000075.1"/>
</dbReference>
<evidence type="ECO:0000313" key="2">
    <source>
        <dbReference type="Proteomes" id="UP001500902"/>
    </source>
</evidence>
<comment type="caution">
    <text evidence="1">The sequence shown here is derived from an EMBL/GenBank/DDBJ whole genome shotgun (WGS) entry which is preliminary data.</text>
</comment>
<reference evidence="2" key="1">
    <citation type="journal article" date="2019" name="Int. J. Syst. Evol. Microbiol.">
        <title>The Global Catalogue of Microorganisms (GCM) 10K type strain sequencing project: providing services to taxonomists for standard genome sequencing and annotation.</title>
        <authorList>
            <consortium name="The Broad Institute Genomics Platform"/>
            <consortium name="The Broad Institute Genome Sequencing Center for Infectious Disease"/>
            <person name="Wu L."/>
            <person name="Ma J."/>
        </authorList>
    </citation>
    <scope>NUCLEOTIDE SEQUENCE [LARGE SCALE GENOMIC DNA]</scope>
    <source>
        <strain evidence="2">JCM 16904</strain>
    </source>
</reference>
<gene>
    <name evidence="1" type="ORF">GCM10022224_039220</name>
</gene>
<accession>A0ABP7BXR1</accession>
<dbReference type="Proteomes" id="UP001500902">
    <property type="component" value="Unassembled WGS sequence"/>
</dbReference>
<sequence>MSYFCFERSPEVRLSRLTLAVGEEAQSILWRGEGPDDIVHSALFDHDRTLVFADETKVSYVPPHPFRRWQITGRAPGSGRFEAIYMPRTGALVRLGRIDLDVRLEPDMEADLVYTGKFLLWRRSVPSALRAKGPLLFHATSGLMGSQIVLMQSGYNQGPLPEGLYSFFTHVDPKQNSVEAANKRGDHAASNHEEGIQYLPIGGNGPVFPDWGTFRVRLTALRGKTYGRSGFWLHDSRKGFSHGCVEVGQTTDGLDFFSALLINAGSPDRKPKLILRVKYSYPEQITRGQTLR</sequence>
<evidence type="ECO:0008006" key="3">
    <source>
        <dbReference type="Google" id="ProtNLM"/>
    </source>
</evidence>
<keyword evidence="2" id="KW-1185">Reference proteome</keyword>
<name>A0ABP7BXR1_9ACTN</name>